<accession>A0A6L2MW30</accession>
<gene>
    <name evidence="2" type="ORF">Tci_048970</name>
</gene>
<feature type="region of interest" description="Disordered" evidence="1">
    <location>
        <begin position="371"/>
        <end position="397"/>
    </location>
</feature>
<feature type="region of interest" description="Disordered" evidence="1">
    <location>
        <begin position="34"/>
        <end position="71"/>
    </location>
</feature>
<reference evidence="2" key="1">
    <citation type="journal article" date="2019" name="Sci. Rep.">
        <title>Draft genome of Tanacetum cinerariifolium, the natural source of mosquito coil.</title>
        <authorList>
            <person name="Yamashiro T."/>
            <person name="Shiraishi A."/>
            <person name="Satake H."/>
            <person name="Nakayama K."/>
        </authorList>
    </citation>
    <scope>NUCLEOTIDE SEQUENCE</scope>
</reference>
<dbReference type="EMBL" id="BKCJ010007384">
    <property type="protein sequence ID" value="GEU76992.1"/>
    <property type="molecule type" value="Genomic_DNA"/>
</dbReference>
<name>A0A6L2MW30_TANCI</name>
<feature type="compositionally biased region" description="Polar residues" evidence="1">
    <location>
        <begin position="376"/>
        <end position="386"/>
    </location>
</feature>
<evidence type="ECO:0000256" key="1">
    <source>
        <dbReference type="SAM" id="MobiDB-lite"/>
    </source>
</evidence>
<sequence length="397" mass="45471">MVTKDEGNNGVEIIMVNVILPDHMDDVPVVEPNQHNDVPAILEPEEEEPQEEEEDDMEVDIEEDENEPELTYPYEGVDPLNALPPASESEPEDVIGVEDTVEYKDKTVPASHSRMDLIPVNLDRPLDREKHRLPQRVGNRYPQMELADIDSLFGRMTSLSRRLCGRETAHAVVKKKEKAKDEYYGKLILDFGNDVRSSMEEEIRRSKSAPLTQAAVWRMIKESVNAAIAAERARHVNARNDARGSGPVRVKMSHLLFGKKVKFATVILQGHALTWWNSNIATMGLETMNQMPWTKMKQLMTAEFNELALMCPRMVESKRVKVDAYIWGLYENIKDEVTYSKPTNLNEAVCMAHKFMEQKSQARDERILEGKKQKWENFQNRNSSCKSNHKDNSSQSF</sequence>
<proteinExistence type="predicted"/>
<evidence type="ECO:0000313" key="2">
    <source>
        <dbReference type="EMBL" id="GEU76992.1"/>
    </source>
</evidence>
<comment type="caution">
    <text evidence="2">The sequence shown here is derived from an EMBL/GenBank/DDBJ whole genome shotgun (WGS) entry which is preliminary data.</text>
</comment>
<dbReference type="AlphaFoldDB" id="A0A6L2MW30"/>
<feature type="compositionally biased region" description="Acidic residues" evidence="1">
    <location>
        <begin position="43"/>
        <end position="68"/>
    </location>
</feature>
<protein>
    <recommendedName>
        <fullName evidence="3">Reverse transcriptase domain-containing protein</fullName>
    </recommendedName>
</protein>
<evidence type="ECO:0008006" key="3">
    <source>
        <dbReference type="Google" id="ProtNLM"/>
    </source>
</evidence>
<feature type="compositionally biased region" description="Basic and acidic residues" evidence="1">
    <location>
        <begin position="388"/>
        <end position="397"/>
    </location>
</feature>
<organism evidence="2">
    <name type="scientific">Tanacetum cinerariifolium</name>
    <name type="common">Dalmatian daisy</name>
    <name type="synonym">Chrysanthemum cinerariifolium</name>
    <dbReference type="NCBI Taxonomy" id="118510"/>
    <lineage>
        <taxon>Eukaryota</taxon>
        <taxon>Viridiplantae</taxon>
        <taxon>Streptophyta</taxon>
        <taxon>Embryophyta</taxon>
        <taxon>Tracheophyta</taxon>
        <taxon>Spermatophyta</taxon>
        <taxon>Magnoliopsida</taxon>
        <taxon>eudicotyledons</taxon>
        <taxon>Gunneridae</taxon>
        <taxon>Pentapetalae</taxon>
        <taxon>asterids</taxon>
        <taxon>campanulids</taxon>
        <taxon>Asterales</taxon>
        <taxon>Asteraceae</taxon>
        <taxon>Asteroideae</taxon>
        <taxon>Anthemideae</taxon>
        <taxon>Anthemidinae</taxon>
        <taxon>Tanacetum</taxon>
    </lineage>
</organism>